<dbReference type="AlphaFoldDB" id="A0A1H9EHQ5"/>
<proteinExistence type="predicted"/>
<sequence length="121" mass="13135">MITLNAITLPDDLIWSDEFAWSAVRQSADVTLTGALIVEEAAQQAGRPITLVDGWATRATVELLYALVQQPGQVHSLSLQGTTYSVMFRQADGPLTANPVQPVTDPAPDDLYIITLRLMVV</sequence>
<organism evidence="1 2">
    <name type="scientific">Amphritea atlantica</name>
    <dbReference type="NCBI Taxonomy" id="355243"/>
    <lineage>
        <taxon>Bacteria</taxon>
        <taxon>Pseudomonadati</taxon>
        <taxon>Pseudomonadota</taxon>
        <taxon>Gammaproteobacteria</taxon>
        <taxon>Oceanospirillales</taxon>
        <taxon>Oceanospirillaceae</taxon>
        <taxon>Amphritea</taxon>
    </lineage>
</organism>
<evidence type="ECO:0000313" key="2">
    <source>
        <dbReference type="Proteomes" id="UP000198749"/>
    </source>
</evidence>
<evidence type="ECO:0000313" key="1">
    <source>
        <dbReference type="EMBL" id="SEQ24773.1"/>
    </source>
</evidence>
<dbReference type="RefSeq" id="WP_091354548.1">
    <property type="nucleotide sequence ID" value="NZ_AP025284.1"/>
</dbReference>
<keyword evidence="2" id="KW-1185">Reference proteome</keyword>
<dbReference type="EMBL" id="FOGB01000002">
    <property type="protein sequence ID" value="SEQ24773.1"/>
    <property type="molecule type" value="Genomic_DNA"/>
</dbReference>
<dbReference type="Proteomes" id="UP000198749">
    <property type="component" value="Unassembled WGS sequence"/>
</dbReference>
<protein>
    <submittedName>
        <fullName evidence="1">Uncharacterized protein</fullName>
    </submittedName>
</protein>
<reference evidence="2" key="1">
    <citation type="submission" date="2016-10" db="EMBL/GenBank/DDBJ databases">
        <authorList>
            <person name="Varghese N."/>
            <person name="Submissions S."/>
        </authorList>
    </citation>
    <scope>NUCLEOTIDE SEQUENCE [LARGE SCALE GENOMIC DNA]</scope>
    <source>
        <strain evidence="2">DSM 18887</strain>
    </source>
</reference>
<gene>
    <name evidence="1" type="ORF">SAMN03080615_00887</name>
</gene>
<dbReference type="STRING" id="355243.SAMN03080615_00887"/>
<accession>A0A1H9EHQ5</accession>
<name>A0A1H9EHQ5_9GAMM</name>
<dbReference type="OrthoDB" id="5432576at2"/>